<feature type="domain" description="Myb-like" evidence="10">
    <location>
        <begin position="413"/>
        <end position="461"/>
    </location>
</feature>
<evidence type="ECO:0000256" key="7">
    <source>
        <dbReference type="ARBA" id="ARBA00025178"/>
    </source>
</evidence>
<name>A0A9N8VFH4_9GLOM</name>
<evidence type="ECO:0000259" key="10">
    <source>
        <dbReference type="PROSITE" id="PS50090"/>
    </source>
</evidence>
<comment type="caution">
    <text evidence="12">The sequence shown here is derived from an EMBL/GenBank/DDBJ whole genome shotgun (WGS) entry which is preliminary data.</text>
</comment>
<feature type="region of interest" description="Disordered" evidence="9">
    <location>
        <begin position="745"/>
        <end position="764"/>
    </location>
</feature>
<keyword evidence="5" id="KW-0234">DNA repair</keyword>
<evidence type="ECO:0000259" key="11">
    <source>
        <dbReference type="PROSITE" id="PS51204"/>
    </source>
</evidence>
<dbReference type="GO" id="GO:0005634">
    <property type="term" value="C:nucleus"/>
    <property type="evidence" value="ECO:0007669"/>
    <property type="project" value="UniProtKB-SubCell"/>
</dbReference>
<organism evidence="12 13">
    <name type="scientific">Ambispora leptoticha</name>
    <dbReference type="NCBI Taxonomy" id="144679"/>
    <lineage>
        <taxon>Eukaryota</taxon>
        <taxon>Fungi</taxon>
        <taxon>Fungi incertae sedis</taxon>
        <taxon>Mucoromycota</taxon>
        <taxon>Glomeromycotina</taxon>
        <taxon>Glomeromycetes</taxon>
        <taxon>Archaeosporales</taxon>
        <taxon>Ambisporaceae</taxon>
        <taxon>Ambispora</taxon>
    </lineage>
</organism>
<keyword evidence="3" id="KW-0227">DNA damage</keyword>
<dbReference type="AlphaFoldDB" id="A0A9N8VFH4"/>
<feature type="compositionally biased region" description="Polar residues" evidence="9">
    <location>
        <begin position="561"/>
        <end position="570"/>
    </location>
</feature>
<dbReference type="GO" id="GO:0006281">
    <property type="term" value="P:DNA repair"/>
    <property type="evidence" value="ECO:0007669"/>
    <property type="project" value="UniProtKB-KW"/>
</dbReference>
<dbReference type="GO" id="GO:0035267">
    <property type="term" value="C:NuA4 histone acetyltransferase complex"/>
    <property type="evidence" value="ECO:0007669"/>
    <property type="project" value="TreeGrafter"/>
</dbReference>
<dbReference type="GO" id="GO:0003682">
    <property type="term" value="F:chromatin binding"/>
    <property type="evidence" value="ECO:0007669"/>
    <property type="project" value="TreeGrafter"/>
</dbReference>
<dbReference type="CDD" id="cd00167">
    <property type="entry name" value="SANT"/>
    <property type="match status" value="1"/>
</dbReference>
<dbReference type="Pfam" id="PF13921">
    <property type="entry name" value="Myb_DNA-bind_6"/>
    <property type="match status" value="1"/>
</dbReference>
<dbReference type="InterPro" id="IPR014012">
    <property type="entry name" value="HSA_dom"/>
</dbReference>
<dbReference type="SMART" id="SM00717">
    <property type="entry name" value="SANT"/>
    <property type="match status" value="1"/>
</dbReference>
<evidence type="ECO:0000256" key="5">
    <source>
        <dbReference type="ARBA" id="ARBA00023204"/>
    </source>
</evidence>
<evidence type="ECO:0000313" key="13">
    <source>
        <dbReference type="Proteomes" id="UP000789508"/>
    </source>
</evidence>
<evidence type="ECO:0000256" key="1">
    <source>
        <dbReference type="ARBA" id="ARBA00004123"/>
    </source>
</evidence>
<feature type="compositionally biased region" description="Basic and acidic residues" evidence="9">
    <location>
        <begin position="576"/>
        <end position="586"/>
    </location>
</feature>
<dbReference type="InterPro" id="IPR009057">
    <property type="entry name" value="Homeodomain-like_sf"/>
</dbReference>
<evidence type="ECO:0000256" key="8">
    <source>
        <dbReference type="ARBA" id="ARBA00029670"/>
    </source>
</evidence>
<keyword evidence="6" id="KW-0539">Nucleus</keyword>
<keyword evidence="13" id="KW-1185">Reference proteome</keyword>
<comment type="subcellular location">
    <subcellularLocation>
        <location evidence="1">Nucleus</location>
    </subcellularLocation>
</comment>
<feature type="region of interest" description="Disordered" evidence="9">
    <location>
        <begin position="520"/>
        <end position="586"/>
    </location>
</feature>
<evidence type="ECO:0000256" key="2">
    <source>
        <dbReference type="ARBA" id="ARBA00008913"/>
    </source>
</evidence>
<dbReference type="EMBL" id="CAJVPS010000080">
    <property type="protein sequence ID" value="CAG8449249.1"/>
    <property type="molecule type" value="Genomic_DNA"/>
</dbReference>
<dbReference type="Pfam" id="PF07529">
    <property type="entry name" value="HSA"/>
    <property type="match status" value="1"/>
</dbReference>
<dbReference type="OrthoDB" id="5364245at2759"/>
<dbReference type="PANTHER" id="PTHR46459:SF1">
    <property type="entry name" value="E1A-BINDING PROTEIN P400"/>
    <property type="match status" value="1"/>
</dbReference>
<evidence type="ECO:0000256" key="4">
    <source>
        <dbReference type="ARBA" id="ARBA00022853"/>
    </source>
</evidence>
<dbReference type="PROSITE" id="PS50090">
    <property type="entry name" value="MYB_LIKE"/>
    <property type="match status" value="1"/>
</dbReference>
<dbReference type="PROSITE" id="PS51204">
    <property type="entry name" value="HSA"/>
    <property type="match status" value="1"/>
</dbReference>
<dbReference type="SMART" id="SM00573">
    <property type="entry name" value="HSA"/>
    <property type="match status" value="1"/>
</dbReference>
<evidence type="ECO:0000313" key="12">
    <source>
        <dbReference type="EMBL" id="CAG8449249.1"/>
    </source>
</evidence>
<dbReference type="SUPFAM" id="SSF46689">
    <property type="entry name" value="Homeodomain-like"/>
    <property type="match status" value="1"/>
</dbReference>
<dbReference type="InterPro" id="IPR001005">
    <property type="entry name" value="SANT/Myb"/>
</dbReference>
<sequence>MVTRAASGAICPKSVDEILKDAEKQNPPQRITATKHGDNRNNLSRGRARGYDRSAMISNFQNQPLYKSFQMPIKVLTSEDWRVARDEIKNVRVTEKIEQLKAANLWSFKQIEQHKAPPRTMTHWDYLLTEMKWLQTDFKEERRWKIAAHYLMAQWVMEWHDAEDKSTVCVKCRKPAPVISKEVSSNSMNIDTDNGLVDESREVKMELTEIKTEEIEEVIIKENNPDENRWQQNGHISNDEIMIDIESVDDETTSSIRPQNDLINNDQSTTSTNNITKKMRRRFFSLPTNQINFFLPDNQTFDLETILPECNIYGGIPSPSDKDTYIDEAEYARIIPISKTVVRRTKGYNNRKSMMQRRNSLYESLKRIKTKSKNDDLDDQALISPIFSKPNEKLATGFTVSEPPQISTNPTQSWSAEDDDLLLSLAKEYQCNWNLIAEMINLSRSSITGCIRNPYECHQRWLQREDTSGFIIQGVTKTSDDEDEIALGLVNSMDGIIVSGGSSSSTSSALKIKKDQLKKAPKFDPIKNNKRHSSIQEAIKKAAKKRQEEAQKRLQPKKVQEQPTSLQTRVPSPLELSRRKCEQERQAHQNILEARQAATLAMQGHHVRQPMNARPQPPQGVHMVHPIPQVPGRQPVPIVNQMQAYMLQQQRAAAVRVQQQFPQMTTQQAMVQAVQAQVQAAQVQATQAQQVNLQAYYTQLRAQQARLSLITQGQVPQNQQQTQVVAGSLQQPAQVTLQHQQVNQNQNAQNAVTGAPQQPTSTFGFPLTGGYHKYASNSSTLISLGGGLRCKAAGRGLDAAGRGLGT</sequence>
<proteinExistence type="inferred from homology"/>
<keyword evidence="4" id="KW-0156">Chromatin regulator</keyword>
<protein>
    <recommendedName>
        <fullName evidence="8">Vacuolar import and degradation protein 21</fullName>
    </recommendedName>
</protein>
<dbReference type="GO" id="GO:0006325">
    <property type="term" value="P:chromatin organization"/>
    <property type="evidence" value="ECO:0007669"/>
    <property type="project" value="UniProtKB-KW"/>
</dbReference>
<dbReference type="PANTHER" id="PTHR46459">
    <property type="entry name" value="E1A-BINDING PROTEIN P400-RELATED"/>
    <property type="match status" value="1"/>
</dbReference>
<evidence type="ECO:0000256" key="9">
    <source>
        <dbReference type="SAM" id="MobiDB-lite"/>
    </source>
</evidence>
<dbReference type="Proteomes" id="UP000789508">
    <property type="component" value="Unassembled WGS sequence"/>
</dbReference>
<evidence type="ECO:0000256" key="3">
    <source>
        <dbReference type="ARBA" id="ARBA00022763"/>
    </source>
</evidence>
<feature type="domain" description="HSA" evidence="11">
    <location>
        <begin position="111"/>
        <end position="189"/>
    </location>
</feature>
<comment type="similarity">
    <text evidence="2">Belongs to the EAF1 family.</text>
</comment>
<feature type="region of interest" description="Disordered" evidence="9">
    <location>
        <begin position="24"/>
        <end position="48"/>
    </location>
</feature>
<gene>
    <name evidence="12" type="ORF">ALEPTO_LOCUS895</name>
</gene>
<accession>A0A9N8VFH4</accession>
<evidence type="ECO:0000256" key="6">
    <source>
        <dbReference type="ARBA" id="ARBA00023242"/>
    </source>
</evidence>
<reference evidence="12" key="1">
    <citation type="submission" date="2021-06" db="EMBL/GenBank/DDBJ databases">
        <authorList>
            <person name="Kallberg Y."/>
            <person name="Tangrot J."/>
            <person name="Rosling A."/>
        </authorList>
    </citation>
    <scope>NUCLEOTIDE SEQUENCE</scope>
    <source>
        <strain evidence="12">FL130A</strain>
    </source>
</reference>
<dbReference type="Gene3D" id="1.10.10.60">
    <property type="entry name" value="Homeodomain-like"/>
    <property type="match status" value="1"/>
</dbReference>
<comment type="function">
    <text evidence="7">Component of the NuA4 histone acetyltransferase complex which is involved in transcriptional activation of selected genes principally by acetylation of nucleosomal histone H4 and H2A. The NuA4 complex is also involved in DNA repair.</text>
</comment>